<organism evidence="2 3">
    <name type="scientific">Chondromyces apiculatus DSM 436</name>
    <dbReference type="NCBI Taxonomy" id="1192034"/>
    <lineage>
        <taxon>Bacteria</taxon>
        <taxon>Pseudomonadati</taxon>
        <taxon>Myxococcota</taxon>
        <taxon>Polyangia</taxon>
        <taxon>Polyangiales</taxon>
        <taxon>Polyangiaceae</taxon>
        <taxon>Chondromyces</taxon>
    </lineage>
</organism>
<comment type="caution">
    <text evidence="2">The sequence shown here is derived from an EMBL/GenBank/DDBJ whole genome shotgun (WGS) entry which is preliminary data.</text>
</comment>
<dbReference type="EMBL" id="ASRX01000154">
    <property type="protein sequence ID" value="EYE99988.1"/>
    <property type="molecule type" value="Genomic_DNA"/>
</dbReference>
<evidence type="ECO:0000256" key="1">
    <source>
        <dbReference type="SAM" id="MobiDB-lite"/>
    </source>
</evidence>
<feature type="region of interest" description="Disordered" evidence="1">
    <location>
        <begin position="1"/>
        <end position="65"/>
    </location>
</feature>
<dbReference type="Proteomes" id="UP000019678">
    <property type="component" value="Unassembled WGS sequence"/>
</dbReference>
<evidence type="ECO:0000313" key="2">
    <source>
        <dbReference type="EMBL" id="EYE99988.1"/>
    </source>
</evidence>
<accession>A0A017SSP3</accession>
<protein>
    <submittedName>
        <fullName evidence="2">Uncharacterized protein</fullName>
    </submittedName>
</protein>
<gene>
    <name evidence="2" type="ORF">CAP_1861</name>
</gene>
<proteinExistence type="predicted"/>
<name>A0A017SSP3_9BACT</name>
<sequence length="65" mass="7351">MGHHPPVRPHNPDPQLPHTCSRHAPNPSWMTLTTMPDDGLQPEYDVQRPPAAAPERPTSRRWKGV</sequence>
<keyword evidence="3" id="KW-1185">Reference proteome</keyword>
<reference evidence="2 3" key="1">
    <citation type="submission" date="2013-05" db="EMBL/GenBank/DDBJ databases">
        <title>Genome assembly of Chondromyces apiculatus DSM 436.</title>
        <authorList>
            <person name="Sharma G."/>
            <person name="Khatri I."/>
            <person name="Kaur C."/>
            <person name="Mayilraj S."/>
            <person name="Subramanian S."/>
        </authorList>
    </citation>
    <scope>NUCLEOTIDE SEQUENCE [LARGE SCALE GENOMIC DNA]</scope>
    <source>
        <strain evidence="2 3">DSM 436</strain>
    </source>
</reference>
<dbReference type="AlphaFoldDB" id="A0A017SSP3"/>
<evidence type="ECO:0000313" key="3">
    <source>
        <dbReference type="Proteomes" id="UP000019678"/>
    </source>
</evidence>